<dbReference type="AlphaFoldDB" id="A0A8X6EYS6"/>
<protein>
    <submittedName>
        <fullName evidence="1">Uncharacterized protein</fullName>
    </submittedName>
</protein>
<evidence type="ECO:0000313" key="2">
    <source>
        <dbReference type="Proteomes" id="UP000887116"/>
    </source>
</evidence>
<dbReference type="EMBL" id="BMAO01030016">
    <property type="protein sequence ID" value="GFQ65172.1"/>
    <property type="molecule type" value="Genomic_DNA"/>
</dbReference>
<name>A0A8X6EYS6_TRICU</name>
<evidence type="ECO:0000313" key="1">
    <source>
        <dbReference type="EMBL" id="GFQ65172.1"/>
    </source>
</evidence>
<gene>
    <name evidence="1" type="ORF">TNCT_684321</name>
</gene>
<reference evidence="1" key="1">
    <citation type="submission" date="2020-07" db="EMBL/GenBank/DDBJ databases">
        <title>Multicomponent nature underlies the extraordinary mechanical properties of spider dragline silk.</title>
        <authorList>
            <person name="Kono N."/>
            <person name="Nakamura H."/>
            <person name="Mori M."/>
            <person name="Yoshida Y."/>
            <person name="Ohtoshi R."/>
            <person name="Malay A.D."/>
            <person name="Moran D.A.P."/>
            <person name="Tomita M."/>
            <person name="Numata K."/>
            <person name="Arakawa K."/>
        </authorList>
    </citation>
    <scope>NUCLEOTIDE SEQUENCE</scope>
</reference>
<dbReference type="Proteomes" id="UP000887116">
    <property type="component" value="Unassembled WGS sequence"/>
</dbReference>
<keyword evidence="2" id="KW-1185">Reference proteome</keyword>
<comment type="caution">
    <text evidence="1">The sequence shown here is derived from an EMBL/GenBank/DDBJ whole genome shotgun (WGS) entry which is preliminary data.</text>
</comment>
<organism evidence="1 2">
    <name type="scientific">Trichonephila clavata</name>
    <name type="common">Joro spider</name>
    <name type="synonym">Nephila clavata</name>
    <dbReference type="NCBI Taxonomy" id="2740835"/>
    <lineage>
        <taxon>Eukaryota</taxon>
        <taxon>Metazoa</taxon>
        <taxon>Ecdysozoa</taxon>
        <taxon>Arthropoda</taxon>
        <taxon>Chelicerata</taxon>
        <taxon>Arachnida</taxon>
        <taxon>Araneae</taxon>
        <taxon>Araneomorphae</taxon>
        <taxon>Entelegynae</taxon>
        <taxon>Araneoidea</taxon>
        <taxon>Nephilidae</taxon>
        <taxon>Trichonephila</taxon>
    </lineage>
</organism>
<sequence>MELSVAAEVLFGKELGEPRFQRPSRSHLPRAVSVAAFRMRTGYDYLAYTFTASMSYHHQSASFGATVL</sequence>
<proteinExistence type="predicted"/>
<accession>A0A8X6EYS6</accession>